<dbReference type="EMBL" id="QXFX01000273">
    <property type="protein sequence ID" value="KAE9122575.1"/>
    <property type="molecule type" value="Genomic_DNA"/>
</dbReference>
<dbReference type="Proteomes" id="UP000476176">
    <property type="component" value="Unassembled WGS sequence"/>
</dbReference>
<evidence type="ECO:0000313" key="2">
    <source>
        <dbReference type="EMBL" id="KAE9122575.1"/>
    </source>
</evidence>
<dbReference type="Proteomes" id="UP000460718">
    <property type="component" value="Unassembled WGS sequence"/>
</dbReference>
<dbReference type="EMBL" id="QXGC01000258">
    <property type="protein sequence ID" value="KAE9242899.1"/>
    <property type="molecule type" value="Genomic_DNA"/>
</dbReference>
<protein>
    <recommendedName>
        <fullName evidence="7">BED-type domain-containing protein</fullName>
    </recommendedName>
</protein>
<gene>
    <name evidence="3" type="ORF">PF004_g6411</name>
    <name evidence="2" type="ORF">PF010_g6702</name>
    <name evidence="1" type="ORF">PF011_g6368</name>
</gene>
<evidence type="ECO:0000313" key="5">
    <source>
        <dbReference type="Proteomes" id="UP000476176"/>
    </source>
</evidence>
<evidence type="ECO:0000313" key="1">
    <source>
        <dbReference type="EMBL" id="KAE9018186.1"/>
    </source>
</evidence>
<reference evidence="4 5" key="1">
    <citation type="submission" date="2018-09" db="EMBL/GenBank/DDBJ databases">
        <title>Genomic investigation of the strawberry pathogen Phytophthora fragariae indicates pathogenicity is determined by transcriptional variation in three key races.</title>
        <authorList>
            <person name="Adams T.M."/>
            <person name="Armitage A.D."/>
            <person name="Sobczyk M.K."/>
            <person name="Bates H.J."/>
            <person name="Dunwell J.M."/>
            <person name="Nellist C.F."/>
            <person name="Harrison R.J."/>
        </authorList>
    </citation>
    <scope>NUCLEOTIDE SEQUENCE [LARGE SCALE GENOMIC DNA]</scope>
    <source>
        <strain evidence="3 5">BC-23</strain>
        <strain evidence="2 6">ONT-3</strain>
        <strain evidence="1 4">SCRP245</strain>
    </source>
</reference>
<dbReference type="EMBL" id="QXFW01000267">
    <property type="protein sequence ID" value="KAE9018186.1"/>
    <property type="molecule type" value="Genomic_DNA"/>
</dbReference>
<dbReference type="Proteomes" id="UP000488956">
    <property type="component" value="Unassembled WGS sequence"/>
</dbReference>
<evidence type="ECO:0000313" key="6">
    <source>
        <dbReference type="Proteomes" id="UP000488956"/>
    </source>
</evidence>
<accession>A0A6A3LFL7</accession>
<dbReference type="AlphaFoldDB" id="A0A6A3LFL7"/>
<evidence type="ECO:0000313" key="3">
    <source>
        <dbReference type="EMBL" id="KAE9242899.1"/>
    </source>
</evidence>
<organism evidence="1 4">
    <name type="scientific">Phytophthora fragariae</name>
    <dbReference type="NCBI Taxonomy" id="53985"/>
    <lineage>
        <taxon>Eukaryota</taxon>
        <taxon>Sar</taxon>
        <taxon>Stramenopiles</taxon>
        <taxon>Oomycota</taxon>
        <taxon>Peronosporomycetes</taxon>
        <taxon>Peronosporales</taxon>
        <taxon>Peronosporaceae</taxon>
        <taxon>Phytophthora</taxon>
    </lineage>
</organism>
<proteinExistence type="predicted"/>
<evidence type="ECO:0008006" key="7">
    <source>
        <dbReference type="Google" id="ProtNLM"/>
    </source>
</evidence>
<name>A0A6A3LFL7_9STRA</name>
<evidence type="ECO:0000313" key="4">
    <source>
        <dbReference type="Proteomes" id="UP000460718"/>
    </source>
</evidence>
<comment type="caution">
    <text evidence="1">The sequence shown here is derived from an EMBL/GenBank/DDBJ whole genome shotgun (WGS) entry which is preliminary data.</text>
</comment>
<sequence>MSLSTAATPSSSAPAANVLAPAATNCAPAAANCAPAAADRAPAAANCAPAAADRAPAASTFTAPDLGYLVEPARRGGRLQDPIWNDVLVADGVVACKTCERIIHTAGETHVERFCYH</sequence>